<feature type="transmembrane region" description="Helical" evidence="1">
    <location>
        <begin position="122"/>
        <end position="144"/>
    </location>
</feature>
<protein>
    <submittedName>
        <fullName evidence="2">Uncharacterized protein</fullName>
    </submittedName>
</protein>
<feature type="transmembrane region" description="Helical" evidence="1">
    <location>
        <begin position="21"/>
        <end position="42"/>
    </location>
</feature>
<evidence type="ECO:0000256" key="1">
    <source>
        <dbReference type="SAM" id="Phobius"/>
    </source>
</evidence>
<gene>
    <name evidence="2" type="ORF">DC094_02415</name>
</gene>
<keyword evidence="1" id="KW-1133">Transmembrane helix</keyword>
<dbReference type="OrthoDB" id="7061187at2"/>
<dbReference type="EMBL" id="QDDL01000001">
    <property type="protein sequence ID" value="PVZ71895.1"/>
    <property type="molecule type" value="Genomic_DNA"/>
</dbReference>
<organism evidence="2 3">
    <name type="scientific">Pelagibaculum spongiae</name>
    <dbReference type="NCBI Taxonomy" id="2080658"/>
    <lineage>
        <taxon>Bacteria</taxon>
        <taxon>Pseudomonadati</taxon>
        <taxon>Pseudomonadota</taxon>
        <taxon>Gammaproteobacteria</taxon>
        <taxon>Oceanospirillales</taxon>
        <taxon>Pelagibaculum</taxon>
    </lineage>
</organism>
<sequence length="168" mass="18964">MIESNTKQNFAPQHSPEKIRRFKVVFISLAIMVAAVIQFVWFPWFREFADTVQCQNYLWFDAEVNGAGVMFYGLFVGIPAMFASIGIGMFLLRGRKILRAGQDPLPGEKVYFRRRYVFGMTVYAKALLPVLLGVFALMMAFWGYGQAGNILAETNWSQINQACIAGLG</sequence>
<keyword evidence="1" id="KW-0472">Membrane</keyword>
<accession>A0A2V1H547</accession>
<dbReference type="RefSeq" id="WP_116685484.1">
    <property type="nucleotide sequence ID" value="NZ_CAWNYD010000001.1"/>
</dbReference>
<dbReference type="AlphaFoldDB" id="A0A2V1H547"/>
<keyword evidence="3" id="KW-1185">Reference proteome</keyword>
<reference evidence="2 3" key="1">
    <citation type="submission" date="2018-04" db="EMBL/GenBank/DDBJ databases">
        <title>Thalassorhabdus spongiae gen. nov., sp. nov., isolated from a marine sponge in South-West Iceland.</title>
        <authorList>
            <person name="Knobloch S."/>
            <person name="Daussin A."/>
            <person name="Johannsson R."/>
            <person name="Marteinsson V.T."/>
        </authorList>
    </citation>
    <scope>NUCLEOTIDE SEQUENCE [LARGE SCALE GENOMIC DNA]</scope>
    <source>
        <strain evidence="2 3">Hp12</strain>
    </source>
</reference>
<evidence type="ECO:0000313" key="3">
    <source>
        <dbReference type="Proteomes" id="UP000244906"/>
    </source>
</evidence>
<proteinExistence type="predicted"/>
<evidence type="ECO:0000313" key="2">
    <source>
        <dbReference type="EMBL" id="PVZ71895.1"/>
    </source>
</evidence>
<dbReference type="Proteomes" id="UP000244906">
    <property type="component" value="Unassembled WGS sequence"/>
</dbReference>
<comment type="caution">
    <text evidence="2">The sequence shown here is derived from an EMBL/GenBank/DDBJ whole genome shotgun (WGS) entry which is preliminary data.</text>
</comment>
<feature type="transmembrane region" description="Helical" evidence="1">
    <location>
        <begin position="69"/>
        <end position="92"/>
    </location>
</feature>
<name>A0A2V1H547_9GAMM</name>
<keyword evidence="1" id="KW-0812">Transmembrane</keyword>